<comment type="caution">
    <text evidence="1">The sequence shown here is derived from an EMBL/GenBank/DDBJ whole genome shotgun (WGS) entry which is preliminary data.</text>
</comment>
<reference evidence="1 2" key="1">
    <citation type="submission" date="2018-01" db="EMBL/GenBank/DDBJ databases">
        <authorList>
            <person name="Clerissi C."/>
        </authorList>
    </citation>
    <scope>NUCLEOTIDE SEQUENCE [LARGE SCALE GENOMIC DNA]</scope>
    <source>
        <strain evidence="1">Cupriavidus oxalaticus LMG 2235</strain>
    </source>
</reference>
<accession>A0A976GB91</accession>
<dbReference type="EMBL" id="OGUS01000127">
    <property type="protein sequence ID" value="SPC16743.1"/>
    <property type="molecule type" value="Genomic_DNA"/>
</dbReference>
<evidence type="ECO:0000313" key="1">
    <source>
        <dbReference type="EMBL" id="SPC16743.1"/>
    </source>
</evidence>
<proteinExistence type="predicted"/>
<dbReference type="Proteomes" id="UP000256862">
    <property type="component" value="Chromosome CO2235"/>
</dbReference>
<name>A0A976GB91_9BURK</name>
<organism evidence="1 2">
    <name type="scientific">Cupriavidus oxalaticus</name>
    <dbReference type="NCBI Taxonomy" id="96344"/>
    <lineage>
        <taxon>Bacteria</taxon>
        <taxon>Pseudomonadati</taxon>
        <taxon>Pseudomonadota</taxon>
        <taxon>Betaproteobacteria</taxon>
        <taxon>Burkholderiales</taxon>
        <taxon>Burkholderiaceae</taxon>
        <taxon>Cupriavidus</taxon>
    </lineage>
</organism>
<protein>
    <submittedName>
        <fullName evidence="1">Uncharacterized protein</fullName>
    </submittedName>
</protein>
<gene>
    <name evidence="1" type="ORF">CO2235_50030</name>
</gene>
<evidence type="ECO:0000313" key="2">
    <source>
        <dbReference type="Proteomes" id="UP000256862"/>
    </source>
</evidence>
<dbReference type="AlphaFoldDB" id="A0A976GB91"/>
<sequence>MLAYFASALRSAAALSPAFSPRTKTFIIGSNYFRSHRRMHHPVGRLWRRVRRIARRALWRQPLQMG</sequence>